<dbReference type="EMBL" id="CP000828">
    <property type="protein sequence ID" value="ABW30256.1"/>
    <property type="molecule type" value="Genomic_DNA"/>
</dbReference>
<sequence length="40" mass="4390">MMPRAKPKKKSEGSHAQGGFVAERGVRFVEVEYGVVSALR</sequence>
<accession>B0CAQ5</accession>
<evidence type="ECO:0000313" key="1">
    <source>
        <dbReference type="EMBL" id="ABW30256.1"/>
    </source>
</evidence>
<gene>
    <name evidence="1" type="ordered locus">AM1_5298</name>
</gene>
<dbReference type="AlphaFoldDB" id="B0CAQ5"/>
<name>B0CAQ5_ACAM1</name>
<dbReference type="Proteomes" id="UP000000268">
    <property type="component" value="Chromosome"/>
</dbReference>
<dbReference type="KEGG" id="amr:AM1_5298"/>
<organism evidence="1 2">
    <name type="scientific">Acaryochloris marina (strain MBIC 11017)</name>
    <dbReference type="NCBI Taxonomy" id="329726"/>
    <lineage>
        <taxon>Bacteria</taxon>
        <taxon>Bacillati</taxon>
        <taxon>Cyanobacteriota</taxon>
        <taxon>Cyanophyceae</taxon>
        <taxon>Acaryochloridales</taxon>
        <taxon>Acaryochloridaceae</taxon>
        <taxon>Acaryochloris</taxon>
    </lineage>
</organism>
<evidence type="ECO:0000313" key="2">
    <source>
        <dbReference type="Proteomes" id="UP000000268"/>
    </source>
</evidence>
<proteinExistence type="predicted"/>
<keyword evidence="2" id="KW-1185">Reference proteome</keyword>
<protein>
    <submittedName>
        <fullName evidence="1">Uncharacterized protein</fullName>
    </submittedName>
</protein>
<reference evidence="1 2" key="1">
    <citation type="journal article" date="2008" name="Proc. Natl. Acad. Sci. U.S.A.">
        <title>Niche adaptation and genome expansion in the chlorophyll d-producing cyanobacterium Acaryochloris marina.</title>
        <authorList>
            <person name="Swingley W.D."/>
            <person name="Chen M."/>
            <person name="Cheung P.C."/>
            <person name="Conrad A.L."/>
            <person name="Dejesa L.C."/>
            <person name="Hao J."/>
            <person name="Honchak B.M."/>
            <person name="Karbach L.E."/>
            <person name="Kurdoglu A."/>
            <person name="Lahiri S."/>
            <person name="Mastrian S.D."/>
            <person name="Miyashita H."/>
            <person name="Page L."/>
            <person name="Ramakrishna P."/>
            <person name="Satoh S."/>
            <person name="Sattley W.M."/>
            <person name="Shimada Y."/>
            <person name="Taylor H.L."/>
            <person name="Tomo T."/>
            <person name="Tsuchiya T."/>
            <person name="Wang Z.T."/>
            <person name="Raymond J."/>
            <person name="Mimuro M."/>
            <person name="Blankenship R.E."/>
            <person name="Touchman J.W."/>
        </authorList>
    </citation>
    <scope>NUCLEOTIDE SEQUENCE [LARGE SCALE GENOMIC DNA]</scope>
    <source>
        <strain evidence="2">MBIC 11017</strain>
    </source>
</reference>
<dbReference type="HOGENOM" id="CLU_3283136_0_0_3"/>